<evidence type="ECO:0000313" key="1">
    <source>
        <dbReference type="EMBL" id="RAZ91440.1"/>
    </source>
</evidence>
<name>A0A330HUN8_9HYPH</name>
<dbReference type="EMBL" id="QMBP01000003">
    <property type="protein sequence ID" value="RAZ91440.1"/>
    <property type="molecule type" value="Genomic_DNA"/>
</dbReference>
<gene>
    <name evidence="1" type="ORF">DPM33_09170</name>
</gene>
<proteinExistence type="predicted"/>
<accession>A0A330HUN8</accession>
<sequence>MLHESFKRVIAEKGGESSRFLTTWSKYHAELPLPALEIGRNAHPFVILGLDPSIHAATSAAECNGAEFCNPRNALA</sequence>
<protein>
    <submittedName>
        <fullName evidence="1">Uncharacterized protein</fullName>
    </submittedName>
</protein>
<evidence type="ECO:0000313" key="2">
    <source>
        <dbReference type="Proteomes" id="UP000251558"/>
    </source>
</evidence>
<comment type="caution">
    <text evidence="1">The sequence shown here is derived from an EMBL/GenBank/DDBJ whole genome shotgun (WGS) entry which is preliminary data.</text>
</comment>
<keyword evidence="2" id="KW-1185">Reference proteome</keyword>
<dbReference type="Proteomes" id="UP000251558">
    <property type="component" value="Unassembled WGS sequence"/>
</dbReference>
<organism evidence="1 2">
    <name type="scientific">Mesorhizobium hawassense</name>
    <dbReference type="NCBI Taxonomy" id="1209954"/>
    <lineage>
        <taxon>Bacteria</taxon>
        <taxon>Pseudomonadati</taxon>
        <taxon>Pseudomonadota</taxon>
        <taxon>Alphaproteobacteria</taxon>
        <taxon>Hyphomicrobiales</taxon>
        <taxon>Phyllobacteriaceae</taxon>
        <taxon>Mesorhizobium</taxon>
    </lineage>
</organism>
<reference evidence="2" key="1">
    <citation type="submission" date="2018-06" db="EMBL/GenBank/DDBJ databases">
        <authorList>
            <person name="Helene L.C."/>
            <person name="Dall'Agnol R."/>
            <person name="Delamuta J.R."/>
            <person name="Hungria M."/>
        </authorList>
    </citation>
    <scope>NUCLEOTIDE SEQUENCE [LARGE SCALE GENOMIC DNA]</scope>
    <source>
        <strain evidence="2">AC99b</strain>
    </source>
</reference>
<reference evidence="1 2" key="2">
    <citation type="submission" date="2018-07" db="EMBL/GenBank/DDBJ databases">
        <title>Diversity of Mesorhizobium strains in Brazil.</title>
        <authorList>
            <person name="Helene L.C.F."/>
            <person name="Dall'Agnol R."/>
            <person name="Delamuta J.R.M."/>
            <person name="Hungria M."/>
        </authorList>
    </citation>
    <scope>NUCLEOTIDE SEQUENCE [LARGE SCALE GENOMIC DNA]</scope>
    <source>
        <strain evidence="1 2">AC99b</strain>
    </source>
</reference>
<dbReference type="AlphaFoldDB" id="A0A330HUN8"/>